<keyword evidence="7" id="KW-1185">Reference proteome</keyword>
<organism evidence="6 7">
    <name type="scientific">Palleronia sediminis</name>
    <dbReference type="NCBI Taxonomy" id="2547833"/>
    <lineage>
        <taxon>Bacteria</taxon>
        <taxon>Pseudomonadati</taxon>
        <taxon>Pseudomonadota</taxon>
        <taxon>Alphaproteobacteria</taxon>
        <taxon>Rhodobacterales</taxon>
        <taxon>Roseobacteraceae</taxon>
        <taxon>Palleronia</taxon>
    </lineage>
</organism>
<dbReference type="GO" id="GO:0005737">
    <property type="term" value="C:cytoplasm"/>
    <property type="evidence" value="ECO:0007669"/>
    <property type="project" value="UniProtKB-SubCell"/>
</dbReference>
<feature type="domain" description="Phosphoadenosine phosphosulphate reductase" evidence="5">
    <location>
        <begin position="51"/>
        <end position="217"/>
    </location>
</feature>
<dbReference type="PANTHER" id="PTHR46509:SF1">
    <property type="entry name" value="PHOSPHOADENOSINE PHOSPHOSULFATE REDUCTASE"/>
    <property type="match status" value="1"/>
</dbReference>
<comment type="cofactor">
    <cofactor evidence="4">
        <name>[4Fe-4S] cluster</name>
        <dbReference type="ChEBI" id="CHEBI:49883"/>
    </cofactor>
    <text evidence="4">Binds 1 [4Fe-4S] cluster per subunit.</text>
</comment>
<accession>A0A4R6AET1</accession>
<dbReference type="GO" id="GO:0043866">
    <property type="term" value="F:adenylyl-sulfate reductase (thioredoxin) activity"/>
    <property type="evidence" value="ECO:0007669"/>
    <property type="project" value="UniProtKB-EC"/>
</dbReference>
<dbReference type="InterPro" id="IPR004511">
    <property type="entry name" value="PAPS/APS_Rdtase"/>
</dbReference>
<gene>
    <name evidence="4" type="primary">cysH</name>
    <name evidence="6" type="ORF">E2L08_05490</name>
</gene>
<dbReference type="GO" id="GO:0046872">
    <property type="term" value="F:metal ion binding"/>
    <property type="evidence" value="ECO:0007669"/>
    <property type="project" value="UniProtKB-KW"/>
</dbReference>
<dbReference type="NCBIfam" id="NF002537">
    <property type="entry name" value="PRK02090.1"/>
    <property type="match status" value="1"/>
</dbReference>
<dbReference type="AlphaFoldDB" id="A0A4R6AET1"/>
<dbReference type="OrthoDB" id="9794018at2"/>
<dbReference type="EMBL" id="SNAA01000004">
    <property type="protein sequence ID" value="TDL81572.1"/>
    <property type="molecule type" value="Genomic_DNA"/>
</dbReference>
<dbReference type="InterPro" id="IPR014729">
    <property type="entry name" value="Rossmann-like_a/b/a_fold"/>
</dbReference>
<feature type="binding site" evidence="4">
    <location>
        <position position="131"/>
    </location>
    <ligand>
        <name>[4Fe-4S] cluster</name>
        <dbReference type="ChEBI" id="CHEBI:49883"/>
    </ligand>
</feature>
<comment type="subcellular location">
    <subcellularLocation>
        <location evidence="4">Cytoplasm</location>
    </subcellularLocation>
</comment>
<dbReference type="GO" id="GO:0004604">
    <property type="term" value="F:phosphoadenylyl-sulfate reductase (thioredoxin) activity"/>
    <property type="evidence" value="ECO:0007669"/>
    <property type="project" value="UniProtKB-UniRule"/>
</dbReference>
<evidence type="ECO:0000256" key="4">
    <source>
        <dbReference type="HAMAP-Rule" id="MF_00063"/>
    </source>
</evidence>
<dbReference type="Proteomes" id="UP000295701">
    <property type="component" value="Unassembled WGS sequence"/>
</dbReference>
<evidence type="ECO:0000256" key="2">
    <source>
        <dbReference type="ARBA" id="ARBA00023002"/>
    </source>
</evidence>
<dbReference type="PIRSF" id="PIRSF000857">
    <property type="entry name" value="PAPS_reductase"/>
    <property type="match status" value="1"/>
</dbReference>
<feature type="active site" description="Nucleophile; cysteine thiosulfonate intermediate" evidence="4">
    <location>
        <position position="237"/>
    </location>
</feature>
<evidence type="ECO:0000313" key="6">
    <source>
        <dbReference type="EMBL" id="TDL81572.1"/>
    </source>
</evidence>
<dbReference type="EC" id="1.8.4.10" evidence="4"/>
<comment type="caution">
    <text evidence="6">The sequence shown here is derived from an EMBL/GenBank/DDBJ whole genome shotgun (WGS) entry which is preliminary data.</text>
</comment>
<dbReference type="InterPro" id="IPR002500">
    <property type="entry name" value="PAPS_reduct_dom"/>
</dbReference>
<dbReference type="NCBIfam" id="TIGR00434">
    <property type="entry name" value="cysH"/>
    <property type="match status" value="1"/>
</dbReference>
<proteinExistence type="inferred from homology"/>
<dbReference type="HAMAP" id="MF_00063">
    <property type="entry name" value="CysH"/>
    <property type="match status" value="1"/>
</dbReference>
<dbReference type="GO" id="GO:0070814">
    <property type="term" value="P:hydrogen sulfide biosynthetic process"/>
    <property type="evidence" value="ECO:0007669"/>
    <property type="project" value="UniProtKB-UniRule"/>
</dbReference>
<dbReference type="PANTHER" id="PTHR46509">
    <property type="entry name" value="PHOSPHOADENOSINE PHOSPHOSULFATE REDUCTASE"/>
    <property type="match status" value="1"/>
</dbReference>
<reference evidence="6 7" key="1">
    <citation type="submission" date="2019-03" db="EMBL/GenBank/DDBJ databases">
        <title>Primorskyibacter sp. SS33 isolated from sediments.</title>
        <authorList>
            <person name="Xunke S."/>
        </authorList>
    </citation>
    <scope>NUCLEOTIDE SEQUENCE [LARGE SCALE GENOMIC DNA]</scope>
    <source>
        <strain evidence="6 7">SS33</strain>
    </source>
</reference>
<dbReference type="GO" id="GO:0051539">
    <property type="term" value="F:4 iron, 4 sulfur cluster binding"/>
    <property type="evidence" value="ECO:0007669"/>
    <property type="project" value="UniProtKB-UniRule"/>
</dbReference>
<feature type="binding site" evidence="4">
    <location>
        <position position="211"/>
    </location>
    <ligand>
        <name>[4Fe-4S] cluster</name>
        <dbReference type="ChEBI" id="CHEBI:49883"/>
    </ligand>
</feature>
<dbReference type="SUPFAM" id="SSF52402">
    <property type="entry name" value="Adenine nucleotide alpha hydrolases-like"/>
    <property type="match status" value="1"/>
</dbReference>
<name>A0A4R6AET1_9RHOB</name>
<dbReference type="Gene3D" id="3.40.50.620">
    <property type="entry name" value="HUPs"/>
    <property type="match status" value="1"/>
</dbReference>
<evidence type="ECO:0000256" key="3">
    <source>
        <dbReference type="ARBA" id="ARBA00024327"/>
    </source>
</evidence>
<evidence type="ECO:0000313" key="7">
    <source>
        <dbReference type="Proteomes" id="UP000295701"/>
    </source>
</evidence>
<keyword evidence="4" id="KW-0479">Metal-binding</keyword>
<dbReference type="CDD" id="cd23945">
    <property type="entry name" value="PAPS_reductase"/>
    <property type="match status" value="1"/>
</dbReference>
<keyword evidence="4" id="KW-0411">Iron-sulfur</keyword>
<dbReference type="Pfam" id="PF01507">
    <property type="entry name" value="PAPS_reduct"/>
    <property type="match status" value="1"/>
</dbReference>
<comment type="similarity">
    <text evidence="1 4">Belongs to the PAPS reductase family. CysH subfamily.</text>
</comment>
<feature type="binding site" evidence="4">
    <location>
        <position position="214"/>
    </location>
    <ligand>
        <name>[4Fe-4S] cluster</name>
        <dbReference type="ChEBI" id="CHEBI:49883"/>
    </ligand>
</feature>
<comment type="function">
    <text evidence="4">Catalyzes the formation of sulfite from adenosine 5'-phosphosulfate (APS) using thioredoxin as an electron donor.</text>
</comment>
<sequence>MSPVPNAPFETSARIALRDRAASLSAAHAGRTAEDVLKSAIRDEFPGRIGLVSSFGTESAVLLRMVAEIDPYVPVIFLDTDKHFPETVAYRDRLIDTLGLCNIQIVRPRPVRLAAEDPDGTLHARNPDLCCHVRKTLPMLSALRSLDCWITGRKRSQAATRAELALFETQDRWLKVNPLVEWSRDDIAAYMTRHDLPDHPLKAQGYLSIGCAPCTRAVAPGEDARAGRWAGQDKVECGIHIVDGKIVRRGG</sequence>
<evidence type="ECO:0000259" key="5">
    <source>
        <dbReference type="Pfam" id="PF01507"/>
    </source>
</evidence>
<comment type="pathway">
    <text evidence="3 4">Sulfur metabolism; hydrogen sulfide biosynthesis; sulfite from sulfate.</text>
</comment>
<keyword evidence="4" id="KW-0963">Cytoplasm</keyword>
<dbReference type="GO" id="GO:0019379">
    <property type="term" value="P:sulfate assimilation, phosphoadenylyl sulfate reduction by phosphoadenylyl-sulfate reductase (thioredoxin)"/>
    <property type="evidence" value="ECO:0007669"/>
    <property type="project" value="UniProtKB-UniRule"/>
</dbReference>
<protein>
    <recommendedName>
        <fullName evidence="4">Adenosine 5'-phosphosulfate reductase</fullName>
        <shortName evidence="4">APS reductase</shortName>
        <ecNumber evidence="4">1.8.4.10</ecNumber>
    </recommendedName>
    <alternativeName>
        <fullName evidence="4">5'-adenylylsulfate reductase</fullName>
    </alternativeName>
    <alternativeName>
        <fullName evidence="4">Thioredoxin-dependent 5'-adenylylsulfate reductase</fullName>
    </alternativeName>
</protein>
<dbReference type="RefSeq" id="WP_133396059.1">
    <property type="nucleotide sequence ID" value="NZ_SNAA01000004.1"/>
</dbReference>
<evidence type="ECO:0000256" key="1">
    <source>
        <dbReference type="ARBA" id="ARBA00009732"/>
    </source>
</evidence>
<keyword evidence="2 4" id="KW-0560">Oxidoreductase</keyword>
<keyword evidence="4" id="KW-0408">Iron</keyword>
<feature type="binding site" evidence="4">
    <location>
        <position position="130"/>
    </location>
    <ligand>
        <name>[4Fe-4S] cluster</name>
        <dbReference type="ChEBI" id="CHEBI:49883"/>
    </ligand>
</feature>
<comment type="catalytic activity">
    <reaction evidence="4">
        <text>[thioredoxin]-disulfide + sulfite + AMP + 2 H(+) = adenosine 5'-phosphosulfate + [thioredoxin]-dithiol</text>
        <dbReference type="Rhea" id="RHEA:21976"/>
        <dbReference type="Rhea" id="RHEA-COMP:10698"/>
        <dbReference type="Rhea" id="RHEA-COMP:10700"/>
        <dbReference type="ChEBI" id="CHEBI:15378"/>
        <dbReference type="ChEBI" id="CHEBI:17359"/>
        <dbReference type="ChEBI" id="CHEBI:29950"/>
        <dbReference type="ChEBI" id="CHEBI:50058"/>
        <dbReference type="ChEBI" id="CHEBI:58243"/>
        <dbReference type="ChEBI" id="CHEBI:456215"/>
        <dbReference type="EC" id="1.8.4.10"/>
    </reaction>
</comment>